<accession>A0A6J0TS28</accession>
<evidence type="ECO:0000313" key="4">
    <source>
        <dbReference type="RefSeq" id="XP_020650333.2"/>
    </source>
</evidence>
<feature type="compositionally biased region" description="Basic and acidic residues" evidence="1">
    <location>
        <begin position="594"/>
        <end position="623"/>
    </location>
</feature>
<feature type="region of interest" description="Disordered" evidence="1">
    <location>
        <begin position="691"/>
        <end position="789"/>
    </location>
</feature>
<dbReference type="InterPro" id="IPR048257">
    <property type="entry name" value="DUF4590"/>
</dbReference>
<feature type="compositionally biased region" description="Low complexity" evidence="1">
    <location>
        <begin position="577"/>
        <end position="588"/>
    </location>
</feature>
<feature type="region of interest" description="Disordered" evidence="1">
    <location>
        <begin position="832"/>
        <end position="891"/>
    </location>
</feature>
<feature type="region of interest" description="Disordered" evidence="1">
    <location>
        <begin position="916"/>
        <end position="939"/>
    </location>
</feature>
<dbReference type="OrthoDB" id="120976at2759"/>
<dbReference type="PANTHER" id="PTHR23034:SF2">
    <property type="entry name" value="GLUTAMATE-RICH PROTEIN 3"/>
    <property type="match status" value="1"/>
</dbReference>
<feature type="region of interest" description="Disordered" evidence="1">
    <location>
        <begin position="957"/>
        <end position="1032"/>
    </location>
</feature>
<feature type="region of interest" description="Disordered" evidence="1">
    <location>
        <begin position="1358"/>
        <end position="1461"/>
    </location>
</feature>
<dbReference type="KEGG" id="pvt:110079517"/>
<reference evidence="4" key="1">
    <citation type="submission" date="2025-08" db="UniProtKB">
        <authorList>
            <consortium name="RefSeq"/>
        </authorList>
    </citation>
    <scope>IDENTIFICATION</scope>
</reference>
<feature type="compositionally biased region" description="Basic and acidic residues" evidence="1">
    <location>
        <begin position="1381"/>
        <end position="1390"/>
    </location>
</feature>
<feature type="region of interest" description="Disordered" evidence="1">
    <location>
        <begin position="403"/>
        <end position="654"/>
    </location>
</feature>
<feature type="region of interest" description="Disordered" evidence="1">
    <location>
        <begin position="107"/>
        <end position="160"/>
    </location>
</feature>
<feature type="compositionally biased region" description="Basic and acidic residues" evidence="1">
    <location>
        <begin position="107"/>
        <end position="116"/>
    </location>
</feature>
<feature type="compositionally biased region" description="Basic and acidic residues" evidence="1">
    <location>
        <begin position="971"/>
        <end position="995"/>
    </location>
</feature>
<feature type="compositionally biased region" description="Basic and acidic residues" evidence="1">
    <location>
        <begin position="403"/>
        <end position="431"/>
    </location>
</feature>
<dbReference type="Proteomes" id="UP001652642">
    <property type="component" value="Chromosome 4"/>
</dbReference>
<feature type="compositionally biased region" description="Basic and acidic residues" evidence="1">
    <location>
        <begin position="856"/>
        <end position="886"/>
    </location>
</feature>
<feature type="compositionally biased region" description="Basic and acidic residues" evidence="1">
    <location>
        <begin position="713"/>
        <end position="729"/>
    </location>
</feature>
<feature type="compositionally biased region" description="Basic and acidic residues" evidence="1">
    <location>
        <begin position="1434"/>
        <end position="1444"/>
    </location>
</feature>
<dbReference type="Pfam" id="PF15257">
    <property type="entry name" value="DUF4590"/>
    <property type="match status" value="1"/>
</dbReference>
<feature type="compositionally biased region" description="Acidic residues" evidence="1">
    <location>
        <begin position="493"/>
        <end position="503"/>
    </location>
</feature>
<feature type="compositionally biased region" description="Acidic residues" evidence="1">
    <location>
        <begin position="552"/>
        <end position="567"/>
    </location>
</feature>
<evidence type="ECO:0000313" key="3">
    <source>
        <dbReference type="Proteomes" id="UP001652642"/>
    </source>
</evidence>
<dbReference type="InParanoid" id="A0A6J0TS28"/>
<gene>
    <name evidence="4" type="primary">ERICH3</name>
</gene>
<dbReference type="PANTHER" id="PTHR23034">
    <property type="entry name" value="GLUTAMATE-RICH PROTEIN 3"/>
    <property type="match status" value="1"/>
</dbReference>
<organism evidence="3 4">
    <name type="scientific">Pogona vitticeps</name>
    <name type="common">central bearded dragon</name>
    <dbReference type="NCBI Taxonomy" id="103695"/>
    <lineage>
        <taxon>Eukaryota</taxon>
        <taxon>Metazoa</taxon>
        <taxon>Chordata</taxon>
        <taxon>Craniata</taxon>
        <taxon>Vertebrata</taxon>
        <taxon>Euteleostomi</taxon>
        <taxon>Lepidosauria</taxon>
        <taxon>Squamata</taxon>
        <taxon>Bifurcata</taxon>
        <taxon>Unidentata</taxon>
        <taxon>Episquamata</taxon>
        <taxon>Toxicofera</taxon>
        <taxon>Iguania</taxon>
        <taxon>Acrodonta</taxon>
        <taxon>Agamidae</taxon>
        <taxon>Amphibolurinae</taxon>
        <taxon>Pogona</taxon>
    </lineage>
</organism>
<name>A0A6J0TS28_9SAUR</name>
<dbReference type="CTD" id="127254"/>
<proteinExistence type="predicted"/>
<evidence type="ECO:0000256" key="1">
    <source>
        <dbReference type="SAM" id="MobiDB-lite"/>
    </source>
</evidence>
<feature type="compositionally biased region" description="Basic and acidic residues" evidence="1">
    <location>
        <begin position="644"/>
        <end position="654"/>
    </location>
</feature>
<feature type="compositionally biased region" description="Polar residues" evidence="1">
    <location>
        <begin position="117"/>
        <end position="127"/>
    </location>
</feature>
<feature type="compositionally biased region" description="Polar residues" evidence="1">
    <location>
        <begin position="1447"/>
        <end position="1461"/>
    </location>
</feature>
<feature type="compositionally biased region" description="Basic and acidic residues" evidence="1">
    <location>
        <begin position="1397"/>
        <end position="1421"/>
    </location>
</feature>
<feature type="region of interest" description="Disordered" evidence="1">
    <location>
        <begin position="1265"/>
        <end position="1332"/>
    </location>
</feature>
<feature type="region of interest" description="Disordered" evidence="1">
    <location>
        <begin position="236"/>
        <end position="259"/>
    </location>
</feature>
<feature type="domain" description="DUF4590" evidence="2">
    <location>
        <begin position="296"/>
        <end position="409"/>
    </location>
</feature>
<protein>
    <submittedName>
        <fullName evidence="4">Glutamate-rich protein 3 isoform X1</fullName>
    </submittedName>
</protein>
<feature type="compositionally biased region" description="Basic and acidic residues" evidence="1">
    <location>
        <begin position="832"/>
        <end position="843"/>
    </location>
</feature>
<feature type="compositionally biased region" description="Acidic residues" evidence="1">
    <location>
        <begin position="844"/>
        <end position="855"/>
    </location>
</feature>
<feature type="compositionally biased region" description="Basic and acidic residues" evidence="1">
    <location>
        <begin position="1015"/>
        <end position="1027"/>
    </location>
</feature>
<feature type="compositionally biased region" description="Acidic residues" evidence="1">
    <location>
        <begin position="1317"/>
        <end position="1331"/>
    </location>
</feature>
<evidence type="ECO:0000259" key="2">
    <source>
        <dbReference type="Pfam" id="PF15257"/>
    </source>
</evidence>
<sequence>MNHHQPGSLANYNSLTDKHLAGYFSNTRIRRHLLRSGLISRSGRIIPEKEYQLNTMKKDHQKYIRECLAQAIFHKVLEMERHHQVEIKRKLENSARRERVQRIKVERSRKATEETYHQLSPHPSTAPRNRFGRRKLGNRGQSVHSATCPRPNTAPGNIQHPVRLQPLFGNITTESASKATLSSRTKFLTFEKEHQFPCAGDRGAPKPMLSIDYSSGVSPYRFPIINNYVIPIPPPPKSEKNISTGKGVTSRGRRLRPTTAPNGLEQLLIRDSGRFYRPQVQSNACVTMIYLGKTVHLSYDLLDYREEVKVYQQHCGGENLCVFRGKLLEGETFQFVSRRHYGFPFSLTFYLNGIQVDRLSSCCEYKHRRGTRLGGKHGHFGFVNVERSAPCYRCIIAMGLDKKPSPPKKKVADEDEAKKEDSEKDKGKEGLGECSSSSSSKKDNKDSQSRFSSAAEEEKEHVEGTEEMEWETRRGDTHETSNGSDKDQRSGAYDEDFEADEEKSDEKVNEEGQADDQMNGMSKSPSDDEKDNLDHERKNKNSSQKALRASDSEQDESDGYVESDSEGEDKQDKNLAPSLSSSSTPYLSENVSDSETRRQDGEQDNTDIHSEYESETKFQRGDSQETEMEEEGDNNRTEYTTAKRTPDVSYGRKMEANLQDMSSLSEKLSLVGSLDVDVREEEIEEDVLVHFRGSIPAAESRSKMTSEDEEEGESKSAKEKIAEAIEHDQLLSSEPEPSDSSTEDEEEDAVGTGDKQEVTDGASLAKKSRGPKSQTVVEQVEQERQMVGKERALEEVEILEQGGPKDTALEDESLAKNVVVLAAQNAGKDQLVREETELEKEAEVESDEDYVEEEEMHEKLKSSEGELKAEGKVKEPKEMLSEHEISDGEELSGGYLLEEEEVEDQSVSGDLIAVEEASDRQEGGQEVPEASEMLGTAESVGKKVIENEVQETKETIQEAFQGDEALETASVEDKEKNMEETKPERNGTWPDHKPGTEGVVKVELTGGEGVSATFLKEEEHMKEREDTEINLGEASTIEAEFIAPDSKVKERIPIDEKDVALEKLVDEDDFIQEAPFDLEASIQEGSCMLEGDSEKISKMKSISTEDVSAVEAVEEETKQEGRVEMLMSGMTAPKRKQSIEKEYFADVVPEALPFATEESIRQAEEKRKEMVKGEADAEEAERKVMVKDKVKAEETKRKLAIEGDEEDEETQRLLTVKWKMKDEDSESEGEIVSLVTESEGEPTSEMTIMRWQNIVNLEEDTVAEAKDVPESSAQKVRLAGGLNKESGMENEPDVQDKPGETSEGTGQTSVYMKVQDEEVTEDEGSDTEEQITGEGITLADVEEALLIGIQQFITEVSRLNEEVEDKEEDSPVEDLVEEEMSNQKDLDRQDFFSAGMAEERWQAESRKVDERGIGEPVDRNSLEGNDGSGKKKTRQEESPEENRAVTEVNQWSTEQSEGGQP</sequence>
<dbReference type="GeneID" id="110079517"/>
<feature type="compositionally biased region" description="Acidic residues" evidence="1">
    <location>
        <begin position="1362"/>
        <end position="1380"/>
    </location>
</feature>
<dbReference type="InterPro" id="IPR027962">
    <property type="entry name" value="ERICH3"/>
</dbReference>
<feature type="compositionally biased region" description="Basic and acidic residues" evidence="1">
    <location>
        <begin position="456"/>
        <end position="489"/>
    </location>
</feature>
<keyword evidence="3" id="KW-1185">Reference proteome</keyword>
<dbReference type="RefSeq" id="XP_020650333.2">
    <property type="nucleotide sequence ID" value="XM_020794674.2"/>
</dbReference>
<feature type="region of interest" description="Disordered" evidence="1">
    <location>
        <begin position="1219"/>
        <end position="1246"/>
    </location>
</feature>